<evidence type="ECO:0000256" key="1">
    <source>
        <dbReference type="ARBA" id="ARBA00006484"/>
    </source>
</evidence>
<evidence type="ECO:0000313" key="4">
    <source>
        <dbReference type="Proteomes" id="UP000662986"/>
    </source>
</evidence>
<dbReference type="Pfam" id="PF13561">
    <property type="entry name" value="adh_short_C2"/>
    <property type="match status" value="1"/>
</dbReference>
<comment type="similarity">
    <text evidence="1">Belongs to the short-chain dehydrogenases/reductases (SDR) family.</text>
</comment>
<dbReference type="PANTHER" id="PTHR24321">
    <property type="entry name" value="DEHYDROGENASES, SHORT CHAIN"/>
    <property type="match status" value="1"/>
</dbReference>
<reference evidence="3 4" key="2">
    <citation type="journal article" date="2022" name="Arch. Microbiol.">
        <title>Rhodococcus pseudokoreensis sp. nov. isolated from the rhizosphere of young M26 apple rootstocks.</title>
        <authorList>
            <person name="Kampfer P."/>
            <person name="Glaeser S.P."/>
            <person name="Blom J."/>
            <person name="Wolf J."/>
            <person name="Benning S."/>
            <person name="Schloter M."/>
            <person name="Neumann-Schaal M."/>
        </authorList>
    </citation>
    <scope>NUCLEOTIDE SEQUENCE [LARGE SCALE GENOMIC DNA]</scope>
    <source>
        <strain evidence="3 4">R79</strain>
    </source>
</reference>
<dbReference type="PRINTS" id="PR00080">
    <property type="entry name" value="SDRFAMILY"/>
</dbReference>
<accession>A0A974W7S6</accession>
<dbReference type="InterPro" id="IPR036291">
    <property type="entry name" value="NAD(P)-bd_dom_sf"/>
</dbReference>
<dbReference type="Gene3D" id="3.40.50.720">
    <property type="entry name" value="NAD(P)-binding Rossmann-like Domain"/>
    <property type="match status" value="1"/>
</dbReference>
<evidence type="ECO:0000313" key="3">
    <source>
        <dbReference type="EMBL" id="QSE92730.1"/>
    </source>
</evidence>
<dbReference type="InterPro" id="IPR002347">
    <property type="entry name" value="SDR_fam"/>
</dbReference>
<sequence>MDGKVAVISGAARGQGRAHAIKLAAEGADIVAFDICDEFGYTRAPAATFEELTTTGDEVRALGRRCITERCDARDLAALTGLAETVAAEFGRVDALVVNHGIWTVDRNSWDLPEASWQESIDVLLTGAWKVAKAFVPYMIRSGNGGSIVFTSSVNAVVPQPSAVAYCAAKGGLQMLMKVLAHELGPYDIRVNTVNPGRVDTAILEGGNIEASMEYHPYVFGEGPRTLLGGDPRRSPEVIADAVAWMVSDEAKYVTGALIPVDSGRMIW</sequence>
<dbReference type="PANTHER" id="PTHR24321:SF8">
    <property type="entry name" value="ESTRADIOL 17-BETA-DEHYDROGENASE 8-RELATED"/>
    <property type="match status" value="1"/>
</dbReference>
<dbReference type="CDD" id="cd05233">
    <property type="entry name" value="SDR_c"/>
    <property type="match status" value="1"/>
</dbReference>
<keyword evidence="2" id="KW-0560">Oxidoreductase</keyword>
<name>A0A974W7S6_9NOCA</name>
<keyword evidence="4" id="KW-1185">Reference proteome</keyword>
<dbReference type="PRINTS" id="PR00081">
    <property type="entry name" value="GDHRDH"/>
</dbReference>
<gene>
    <name evidence="3" type="ORF">JWS13_31065</name>
</gene>
<reference evidence="3 4" key="1">
    <citation type="journal article" date="2021" name="Microbiol. Resour. Announc.">
        <title>Complete Genome Sequences of Two Rhodococcus sp. Strains with Large and Linear Chromosomes, Isolated from Apple Rhizosphere.</title>
        <authorList>
            <person name="Benning S."/>
            <person name="Brugnone N."/>
            <person name="Siani R."/>
            <person name="Kublik S."/>
            <person name="Schloter M."/>
            <person name="Rad V."/>
        </authorList>
    </citation>
    <scope>NUCLEOTIDE SEQUENCE [LARGE SCALE GENOMIC DNA]</scope>
    <source>
        <strain evidence="3 4">R79</strain>
    </source>
</reference>
<evidence type="ECO:0000256" key="2">
    <source>
        <dbReference type="ARBA" id="ARBA00023002"/>
    </source>
</evidence>
<dbReference type="EMBL" id="CP070619">
    <property type="protein sequence ID" value="QSE92730.1"/>
    <property type="molecule type" value="Genomic_DNA"/>
</dbReference>
<dbReference type="Proteomes" id="UP000662986">
    <property type="component" value="Chromosome"/>
</dbReference>
<organism evidence="3 4">
    <name type="scientific">Rhodococcus pseudokoreensis</name>
    <dbReference type="NCBI Taxonomy" id="2811421"/>
    <lineage>
        <taxon>Bacteria</taxon>
        <taxon>Bacillati</taxon>
        <taxon>Actinomycetota</taxon>
        <taxon>Actinomycetes</taxon>
        <taxon>Mycobacteriales</taxon>
        <taxon>Nocardiaceae</taxon>
        <taxon>Rhodococcus</taxon>
    </lineage>
</organism>
<dbReference type="RefSeq" id="WP_206009182.1">
    <property type="nucleotide sequence ID" value="NZ_CP070619.1"/>
</dbReference>
<protein>
    <submittedName>
        <fullName evidence="3">Mycofactocin-coupled SDR family oxidoreductase</fullName>
    </submittedName>
</protein>
<proteinExistence type="inferred from homology"/>
<dbReference type="InterPro" id="IPR020904">
    <property type="entry name" value="Sc_DH/Rdtase_CS"/>
</dbReference>
<dbReference type="PROSITE" id="PS00061">
    <property type="entry name" value="ADH_SHORT"/>
    <property type="match status" value="1"/>
</dbReference>
<dbReference type="SUPFAM" id="SSF51735">
    <property type="entry name" value="NAD(P)-binding Rossmann-fold domains"/>
    <property type="match status" value="1"/>
</dbReference>